<dbReference type="OrthoDB" id="675983at2759"/>
<protein>
    <recommendedName>
        <fullName evidence="5">Transmembrane protein</fullName>
    </recommendedName>
</protein>
<feature type="region of interest" description="Disordered" evidence="1">
    <location>
        <begin position="33"/>
        <end position="53"/>
    </location>
</feature>
<evidence type="ECO:0000313" key="3">
    <source>
        <dbReference type="EMBL" id="KMS95990.1"/>
    </source>
</evidence>
<keyword evidence="4" id="KW-1185">Reference proteome</keyword>
<gene>
    <name evidence="3" type="ORF">BVRB_003060</name>
</gene>
<dbReference type="Gramene" id="KMS95990">
    <property type="protein sequence ID" value="KMS95990"/>
    <property type="gene ID" value="BVRB_003060"/>
</dbReference>
<evidence type="ECO:0000313" key="4">
    <source>
        <dbReference type="Proteomes" id="UP000035740"/>
    </source>
</evidence>
<keyword evidence="2" id="KW-1133">Transmembrane helix</keyword>
<accession>A0A0J8DYN4</accession>
<reference evidence="3 4" key="1">
    <citation type="journal article" date="2014" name="Nature">
        <title>The genome of the recently domesticated crop plant sugar beet (Beta vulgaris).</title>
        <authorList>
            <person name="Dohm J.C."/>
            <person name="Minoche A.E."/>
            <person name="Holtgrawe D."/>
            <person name="Capella-Gutierrez S."/>
            <person name="Zakrzewski F."/>
            <person name="Tafer H."/>
            <person name="Rupp O."/>
            <person name="Sorensen T.R."/>
            <person name="Stracke R."/>
            <person name="Reinhardt R."/>
            <person name="Goesmann A."/>
            <person name="Kraft T."/>
            <person name="Schulz B."/>
            <person name="Stadler P.F."/>
            <person name="Schmidt T."/>
            <person name="Gabaldon T."/>
            <person name="Lehrach H."/>
            <person name="Weisshaar B."/>
            <person name="Himmelbauer H."/>
        </authorList>
    </citation>
    <scope>NUCLEOTIDE SEQUENCE [LARGE SCALE GENOMIC DNA]</scope>
    <source>
        <tissue evidence="3">Taproot</tissue>
    </source>
</reference>
<sequence length="119" mass="13924">MATTPNSATTKKWFTKRSISETTHFLSPLNQPKTATTTTTTRTRTNSATKKKWSAKRLMSKEAWRWRVLSSGFRFPWKRLHMIKLSFLHDFLFKIVSTFEAIFLVSSLCFFFLCCGCHF</sequence>
<dbReference type="AlphaFoldDB" id="A0A0J8DYN4"/>
<feature type="compositionally biased region" description="Low complexity" evidence="1">
    <location>
        <begin position="33"/>
        <end position="48"/>
    </location>
</feature>
<evidence type="ECO:0000256" key="2">
    <source>
        <dbReference type="SAM" id="Phobius"/>
    </source>
</evidence>
<feature type="transmembrane region" description="Helical" evidence="2">
    <location>
        <begin position="91"/>
        <end position="113"/>
    </location>
</feature>
<evidence type="ECO:0000256" key="1">
    <source>
        <dbReference type="SAM" id="MobiDB-lite"/>
    </source>
</evidence>
<dbReference type="EMBL" id="KQ090419">
    <property type="protein sequence ID" value="KMS95990.1"/>
    <property type="molecule type" value="Genomic_DNA"/>
</dbReference>
<evidence type="ECO:0008006" key="5">
    <source>
        <dbReference type="Google" id="ProtNLM"/>
    </source>
</evidence>
<organism evidence="3 4">
    <name type="scientific">Beta vulgaris subsp. vulgaris</name>
    <name type="common">Beet</name>
    <dbReference type="NCBI Taxonomy" id="3555"/>
    <lineage>
        <taxon>Eukaryota</taxon>
        <taxon>Viridiplantae</taxon>
        <taxon>Streptophyta</taxon>
        <taxon>Embryophyta</taxon>
        <taxon>Tracheophyta</taxon>
        <taxon>Spermatophyta</taxon>
        <taxon>Magnoliopsida</taxon>
        <taxon>eudicotyledons</taxon>
        <taxon>Gunneridae</taxon>
        <taxon>Pentapetalae</taxon>
        <taxon>Caryophyllales</taxon>
        <taxon>Chenopodiaceae</taxon>
        <taxon>Betoideae</taxon>
        <taxon>Beta</taxon>
    </lineage>
</organism>
<dbReference type="PANTHER" id="PTHR33726">
    <property type="entry name" value="TRANSMEMBRANE PROTEIN"/>
    <property type="match status" value="1"/>
</dbReference>
<keyword evidence="2" id="KW-0472">Membrane</keyword>
<proteinExistence type="predicted"/>
<name>A0A0J8DYN4_BETVV</name>
<dbReference type="eggNOG" id="ENOG502SCF6">
    <property type="taxonomic scope" value="Eukaryota"/>
</dbReference>
<dbReference type="Proteomes" id="UP000035740">
    <property type="component" value="Unassembled WGS sequence"/>
</dbReference>
<keyword evidence="2" id="KW-0812">Transmembrane</keyword>
<dbReference type="PANTHER" id="PTHR33726:SF3">
    <property type="entry name" value="TRANSMEMBRANE PROTEIN"/>
    <property type="match status" value="1"/>
</dbReference>